<keyword evidence="2" id="KW-0808">Transferase</keyword>
<dbReference type="InterPro" id="IPR029063">
    <property type="entry name" value="SAM-dependent_MTases_sf"/>
</dbReference>
<proteinExistence type="inferred from homology"/>
<gene>
    <name evidence="5" type="ORF">BDP27DRAFT_1332572</name>
</gene>
<evidence type="ECO:0000256" key="3">
    <source>
        <dbReference type="ARBA" id="ARBA00022691"/>
    </source>
</evidence>
<keyword evidence="6" id="KW-1185">Reference proteome</keyword>
<protein>
    <recommendedName>
        <fullName evidence="7">Methyltransferase ausD</fullName>
    </recommendedName>
</protein>
<dbReference type="Proteomes" id="UP000772434">
    <property type="component" value="Unassembled WGS sequence"/>
</dbReference>
<dbReference type="EMBL" id="JADNRY010000110">
    <property type="protein sequence ID" value="KAF9065018.1"/>
    <property type="molecule type" value="Genomic_DNA"/>
</dbReference>
<evidence type="ECO:0000256" key="4">
    <source>
        <dbReference type="ARBA" id="ARBA00038314"/>
    </source>
</evidence>
<sequence length="301" mass="34072">MSTQAPQAWFLPLDAKYYNPDEDEKTFFKIETGISDDDELKKHIITVQTKAFSIFPYPCIRRFGFTELKLGRLPAYEQLLKLGRDRENAIFIDLGCCFGNDVRKAVQDGYPVQNTIAVDLRRGLWDLGHEMFKSTPESFTTPFIEGDILDQKFLSTVVPFTKDSPPTTAAPSLNTVTTLNELRGHVSVLYTASFFHLFLEPEQEKIAHALAGLLSPEPGSMLLGVHGASNTKGFWKPTGSDYTMFCHCPESWKELWEGIFGKGNVEVKARVRREVGGDSYYDMYPGNTNPFQVMEWSITRL</sequence>
<dbReference type="InterPro" id="IPR051654">
    <property type="entry name" value="Meroterpenoid_MTases"/>
</dbReference>
<dbReference type="PANTHER" id="PTHR35897">
    <property type="entry name" value="METHYLTRANSFERASE AUSD"/>
    <property type="match status" value="1"/>
</dbReference>
<evidence type="ECO:0000256" key="1">
    <source>
        <dbReference type="ARBA" id="ARBA00005179"/>
    </source>
</evidence>
<comment type="pathway">
    <text evidence="1">Secondary metabolite biosynthesis.</text>
</comment>
<evidence type="ECO:0008006" key="7">
    <source>
        <dbReference type="Google" id="ProtNLM"/>
    </source>
</evidence>
<evidence type="ECO:0000256" key="2">
    <source>
        <dbReference type="ARBA" id="ARBA00022679"/>
    </source>
</evidence>
<comment type="caution">
    <text evidence="5">The sequence shown here is derived from an EMBL/GenBank/DDBJ whole genome shotgun (WGS) entry which is preliminary data.</text>
</comment>
<evidence type="ECO:0000313" key="6">
    <source>
        <dbReference type="Proteomes" id="UP000772434"/>
    </source>
</evidence>
<reference evidence="5" key="1">
    <citation type="submission" date="2020-11" db="EMBL/GenBank/DDBJ databases">
        <authorList>
            <consortium name="DOE Joint Genome Institute"/>
            <person name="Ahrendt S."/>
            <person name="Riley R."/>
            <person name="Andreopoulos W."/>
            <person name="Labutti K."/>
            <person name="Pangilinan J."/>
            <person name="Ruiz-Duenas F.J."/>
            <person name="Barrasa J.M."/>
            <person name="Sanchez-Garcia M."/>
            <person name="Camarero S."/>
            <person name="Miyauchi S."/>
            <person name="Serrano A."/>
            <person name="Linde D."/>
            <person name="Babiker R."/>
            <person name="Drula E."/>
            <person name="Ayuso-Fernandez I."/>
            <person name="Pacheco R."/>
            <person name="Padilla G."/>
            <person name="Ferreira P."/>
            <person name="Barriuso J."/>
            <person name="Kellner H."/>
            <person name="Castanera R."/>
            <person name="Alfaro M."/>
            <person name="Ramirez L."/>
            <person name="Pisabarro A.G."/>
            <person name="Kuo A."/>
            <person name="Tritt A."/>
            <person name="Lipzen A."/>
            <person name="He G."/>
            <person name="Yan M."/>
            <person name="Ng V."/>
            <person name="Cullen D."/>
            <person name="Martin F."/>
            <person name="Rosso M.-N."/>
            <person name="Henrissat B."/>
            <person name="Hibbett D."/>
            <person name="Martinez A.T."/>
            <person name="Grigoriev I.V."/>
        </authorList>
    </citation>
    <scope>NUCLEOTIDE SEQUENCE</scope>
    <source>
        <strain evidence="5">AH 40177</strain>
    </source>
</reference>
<dbReference type="PANTHER" id="PTHR35897:SF1">
    <property type="entry name" value="METHYLTRANSFERASE AUSD"/>
    <property type="match status" value="1"/>
</dbReference>
<dbReference type="SUPFAM" id="SSF53335">
    <property type="entry name" value="S-adenosyl-L-methionine-dependent methyltransferases"/>
    <property type="match status" value="1"/>
</dbReference>
<dbReference type="AlphaFoldDB" id="A0A9P5PJG8"/>
<dbReference type="OrthoDB" id="2094832at2759"/>
<comment type="similarity">
    <text evidence="4">Belongs to the class I-like SAM-binding methyltransferase superfamily.</text>
</comment>
<dbReference type="GO" id="GO:0016740">
    <property type="term" value="F:transferase activity"/>
    <property type="evidence" value="ECO:0007669"/>
    <property type="project" value="UniProtKB-KW"/>
</dbReference>
<keyword evidence="3" id="KW-0949">S-adenosyl-L-methionine</keyword>
<organism evidence="5 6">
    <name type="scientific">Rhodocollybia butyracea</name>
    <dbReference type="NCBI Taxonomy" id="206335"/>
    <lineage>
        <taxon>Eukaryota</taxon>
        <taxon>Fungi</taxon>
        <taxon>Dikarya</taxon>
        <taxon>Basidiomycota</taxon>
        <taxon>Agaricomycotina</taxon>
        <taxon>Agaricomycetes</taxon>
        <taxon>Agaricomycetidae</taxon>
        <taxon>Agaricales</taxon>
        <taxon>Marasmiineae</taxon>
        <taxon>Omphalotaceae</taxon>
        <taxon>Rhodocollybia</taxon>
    </lineage>
</organism>
<name>A0A9P5PJG8_9AGAR</name>
<accession>A0A9P5PJG8</accession>
<evidence type="ECO:0000313" key="5">
    <source>
        <dbReference type="EMBL" id="KAF9065018.1"/>
    </source>
</evidence>